<evidence type="ECO:0000256" key="6">
    <source>
        <dbReference type="ARBA" id="ARBA00023242"/>
    </source>
</evidence>
<name>A0ABS8SW14_DATST</name>
<comment type="similarity">
    <text evidence="2 7">Belongs to the PRP38 family.</text>
</comment>
<feature type="compositionally biased region" description="Basic residues" evidence="8">
    <location>
        <begin position="354"/>
        <end position="364"/>
    </location>
</feature>
<feature type="domain" description="Pre-mRNA-splicing factor 38 C-terminal" evidence="9">
    <location>
        <begin position="184"/>
        <end position="272"/>
    </location>
</feature>
<protein>
    <recommendedName>
        <fullName evidence="7">Pre-mRNA-splicing factor 38</fullName>
    </recommendedName>
</protein>
<evidence type="ECO:0000256" key="1">
    <source>
        <dbReference type="ARBA" id="ARBA00004123"/>
    </source>
</evidence>
<evidence type="ECO:0000259" key="9">
    <source>
        <dbReference type="Pfam" id="PF12871"/>
    </source>
</evidence>
<gene>
    <name evidence="10" type="primary">SRL1</name>
    <name evidence="10" type="ORF">HAX54_050176</name>
</gene>
<feature type="compositionally biased region" description="Basic and acidic residues" evidence="8">
    <location>
        <begin position="365"/>
        <end position="389"/>
    </location>
</feature>
<feature type="compositionally biased region" description="Polar residues" evidence="8">
    <location>
        <begin position="177"/>
        <end position="187"/>
    </location>
</feature>
<evidence type="ECO:0000256" key="3">
    <source>
        <dbReference type="ARBA" id="ARBA00022664"/>
    </source>
</evidence>
<accession>A0ABS8SW14</accession>
<evidence type="ECO:0000256" key="5">
    <source>
        <dbReference type="ARBA" id="ARBA00023187"/>
    </source>
</evidence>
<feature type="region of interest" description="Disordered" evidence="8">
    <location>
        <begin position="174"/>
        <end position="433"/>
    </location>
</feature>
<dbReference type="InterPro" id="IPR024767">
    <property type="entry name" value="PRP38_C"/>
</dbReference>
<keyword evidence="5 7" id="KW-0508">mRNA splicing</keyword>
<comment type="function">
    <text evidence="7">Required for pre-mRNA splicing.</text>
</comment>
<dbReference type="PANTHER" id="PTHR23142">
    <property type="entry name" value="PRE-MRNA-SPLICING FACTOR 38A-RELATED"/>
    <property type="match status" value="1"/>
</dbReference>
<dbReference type="InterPro" id="IPR005037">
    <property type="entry name" value="PRP38"/>
</dbReference>
<dbReference type="Pfam" id="PF12871">
    <property type="entry name" value="PRP38_assoc"/>
    <property type="match status" value="1"/>
</dbReference>
<dbReference type="Proteomes" id="UP000823775">
    <property type="component" value="Unassembled WGS sequence"/>
</dbReference>
<dbReference type="Pfam" id="PF03371">
    <property type="entry name" value="PRP38"/>
    <property type="match status" value="1"/>
</dbReference>
<evidence type="ECO:0000313" key="10">
    <source>
        <dbReference type="EMBL" id="MCD7463226.1"/>
    </source>
</evidence>
<keyword evidence="3 7" id="KW-0507">mRNA processing</keyword>
<dbReference type="EMBL" id="JACEIK010000872">
    <property type="protein sequence ID" value="MCD7463226.1"/>
    <property type="molecule type" value="Genomic_DNA"/>
</dbReference>
<feature type="compositionally biased region" description="Basic and acidic residues" evidence="8">
    <location>
        <begin position="251"/>
        <end position="353"/>
    </location>
</feature>
<sequence length="433" mass="51356">MSEIKTSGRPIDQLLEKVLCMNILSSDYFRDLLRLKTYHEVIDEIYNQVDHVEPWMTGNCRGPSTAFCLLYKFFTMKLTVKQMHGLLKHPDSPYIRAIGFLYLRYLGDFKTLWGWYEPYLKDDEEFSPGSSGRMTTMGVYVRDLFLGQYYFDTLLPRIPVPVVRTAVANLEKMNLPTKPSGSIGDSSRGSEETSRRPPSVKASLSVSFGQRAPHRASTRDSSPIRRTIAPPPYDKDGPNDSRRSPSMRRSQSRDLSDRENSERDRGRDRERDKERTRDRDRDRDRDRYRDQDRERERGRDRDRDRRYDHERDRERDRDRRHDYDRDRGRDRDRRYDYERRSIERSRRDHERSRSRSRSRSHSRSLQHDEGTSLDRQRTPPRDESKEKKAVSSNLAKLKDLYGDFGNQKNVGDDRAPNRDTSTEEVIRLGGSWR</sequence>
<evidence type="ECO:0000256" key="4">
    <source>
        <dbReference type="ARBA" id="ARBA00022728"/>
    </source>
</evidence>
<evidence type="ECO:0000256" key="8">
    <source>
        <dbReference type="SAM" id="MobiDB-lite"/>
    </source>
</evidence>
<keyword evidence="4 7" id="KW-0747">Spliceosome</keyword>
<proteinExistence type="inferred from homology"/>
<comment type="caution">
    <text evidence="10">The sequence shown here is derived from an EMBL/GenBank/DDBJ whole genome shotgun (WGS) entry which is preliminary data.</text>
</comment>
<reference evidence="10 11" key="1">
    <citation type="journal article" date="2021" name="BMC Genomics">
        <title>Datura genome reveals duplications of psychoactive alkaloid biosynthetic genes and high mutation rate following tissue culture.</title>
        <authorList>
            <person name="Rajewski A."/>
            <person name="Carter-House D."/>
            <person name="Stajich J."/>
            <person name="Litt A."/>
        </authorList>
    </citation>
    <scope>NUCLEOTIDE SEQUENCE [LARGE SCALE GENOMIC DNA]</scope>
    <source>
        <strain evidence="10">AR-01</strain>
    </source>
</reference>
<keyword evidence="11" id="KW-1185">Reference proteome</keyword>
<feature type="compositionally biased region" description="Basic and acidic residues" evidence="8">
    <location>
        <begin position="410"/>
        <end position="426"/>
    </location>
</feature>
<evidence type="ECO:0000256" key="2">
    <source>
        <dbReference type="ARBA" id="ARBA00006164"/>
    </source>
</evidence>
<comment type="subcellular location">
    <subcellularLocation>
        <location evidence="1 7">Nucleus</location>
    </subcellularLocation>
</comment>
<evidence type="ECO:0000256" key="7">
    <source>
        <dbReference type="RuleBase" id="RU367025"/>
    </source>
</evidence>
<keyword evidence="6 7" id="KW-0539">Nucleus</keyword>
<feature type="compositionally biased region" description="Basic and acidic residues" evidence="8">
    <location>
        <begin position="233"/>
        <end position="243"/>
    </location>
</feature>
<organism evidence="10 11">
    <name type="scientific">Datura stramonium</name>
    <name type="common">Jimsonweed</name>
    <name type="synonym">Common thornapple</name>
    <dbReference type="NCBI Taxonomy" id="4076"/>
    <lineage>
        <taxon>Eukaryota</taxon>
        <taxon>Viridiplantae</taxon>
        <taxon>Streptophyta</taxon>
        <taxon>Embryophyta</taxon>
        <taxon>Tracheophyta</taxon>
        <taxon>Spermatophyta</taxon>
        <taxon>Magnoliopsida</taxon>
        <taxon>eudicotyledons</taxon>
        <taxon>Gunneridae</taxon>
        <taxon>Pentapetalae</taxon>
        <taxon>asterids</taxon>
        <taxon>lamiids</taxon>
        <taxon>Solanales</taxon>
        <taxon>Solanaceae</taxon>
        <taxon>Solanoideae</taxon>
        <taxon>Datureae</taxon>
        <taxon>Datura</taxon>
    </lineage>
</organism>
<evidence type="ECO:0000313" key="11">
    <source>
        <dbReference type="Proteomes" id="UP000823775"/>
    </source>
</evidence>